<sequence>MATQQEKLLHRIEEMTQEQIMQGTYDFSDCCALVLSVDLVIDRSNVSRMLNKLHQEKQLIKLKGRPTLFISTQVLTKNFPYLSLPHTIQKDDHLNNYLFLNETSILSATEFQLDALDIGETSSLYNVVQNVLPIFYYPSNELKIIILRGEKGVGRKFFLEKLIEQNKRKETSKSARKIFYALWSEQNKLDILPELKRKKEGLSSFLVIELDSSISASDVSRKLDELSFYYKNEGGTQPLVALLIPPHMQNIEQFYEISPYVGYFPKFSERLLKEKVEIISSIYLTECRQISREIMVTKKVIQALAAISASSNIAYIKKEILYSISQAFFNRNIESAASTTILVSTRHLSEKIDQNVEGPRDEKHFWDKFPERLTFSTQSNLSTLEILNSTPAENWLIDRHIFEKQTIERLINTLPTNLVFYSEQDYQHTLEKRLFNFLSETPLIKDPILQNYIIKTIAEIIRGSFPIENYIFPKQDDNFKGITGILKKIERFLRKYHKGISEPKITFIRKLIILGIKKVTDVRVPMLISARDNGIAEHLAQRFNELIGKRAIFSMSSRRTEAMDKGEVHSFVRKMSRNLKTIDRGGGTVLVTDYDPSNDIDNKILLEIRLLTFTTYPPTMAHIYDILCILNGNIMSVVSVSSTIINKKNEHKKFLADDSLNDRAERTNSEYYELFNQLFSRLNTAKTNEVLYKLLKHIASDLAITLSNKLILDFLFQGNCLLEKHMANDHDSSVTIDRSTYKRLANQKFQRIKKQLDQAVDLSFIDFTDEDIMLLTYLF</sequence>
<evidence type="ECO:0000313" key="1">
    <source>
        <dbReference type="EMBL" id="EGC68953.1"/>
    </source>
</evidence>
<evidence type="ECO:0000313" key="2">
    <source>
        <dbReference type="Proteomes" id="UP000004835"/>
    </source>
</evidence>
<gene>
    <name evidence="1" type="ORF">HMPREF9087_2311</name>
</gene>
<dbReference type="AlphaFoldDB" id="F0ELL9"/>
<reference evidence="1 2" key="1">
    <citation type="submission" date="2011-01" db="EMBL/GenBank/DDBJ databases">
        <authorList>
            <person name="Muzny D."/>
            <person name="Qin X."/>
            <person name="Deng J."/>
            <person name="Jiang H."/>
            <person name="Liu Y."/>
            <person name="Qu J."/>
            <person name="Song X.-Z."/>
            <person name="Zhang L."/>
            <person name="Thornton R."/>
            <person name="Coyle M."/>
            <person name="Francisco L."/>
            <person name="Jackson L."/>
            <person name="Javaid M."/>
            <person name="Korchina V."/>
            <person name="Kovar C."/>
            <person name="Mata R."/>
            <person name="Mathew T."/>
            <person name="Ngo R."/>
            <person name="Nguyen L."/>
            <person name="Nguyen N."/>
            <person name="Okwuonu G."/>
            <person name="Ongeri F."/>
            <person name="Pham C."/>
            <person name="Simmons D."/>
            <person name="Wilczek-Boney K."/>
            <person name="Hale W."/>
            <person name="Jakkamsetti A."/>
            <person name="Pham P."/>
            <person name="Ruth R."/>
            <person name="San Lucas F."/>
            <person name="Warren J."/>
            <person name="Zhang J."/>
            <person name="Zhao Z."/>
            <person name="Zhou C."/>
            <person name="Zhu D."/>
            <person name="Lee S."/>
            <person name="Bess C."/>
            <person name="Blankenburg K."/>
            <person name="Forbes L."/>
            <person name="Fu Q."/>
            <person name="Gubbala S."/>
            <person name="Hirani K."/>
            <person name="Jayaseelan J.C."/>
            <person name="Lara F."/>
            <person name="Munidasa M."/>
            <person name="Palculict T."/>
            <person name="Patil S."/>
            <person name="Pu L.-L."/>
            <person name="Saada N."/>
            <person name="Tang L."/>
            <person name="Weissenberger G."/>
            <person name="Zhu Y."/>
            <person name="Hemphill L."/>
            <person name="Shang Y."/>
            <person name="Youmans B."/>
            <person name="Ayvaz T."/>
            <person name="Ross M."/>
            <person name="Santibanez J."/>
            <person name="Aqrawi P."/>
            <person name="Gross S."/>
            <person name="Joshi V."/>
            <person name="Fowler G."/>
            <person name="Nazareth L."/>
            <person name="Reid J."/>
            <person name="Worley K."/>
            <person name="Petrosino J."/>
            <person name="Highlander S."/>
            <person name="Gibbs R."/>
        </authorList>
    </citation>
    <scope>NUCLEOTIDE SEQUENCE [LARGE SCALE GENOMIC DNA]</scope>
    <source>
        <strain evidence="1 2">ATCC 12755</strain>
    </source>
</reference>
<dbReference type="Proteomes" id="UP000004835">
    <property type="component" value="Unassembled WGS sequence"/>
</dbReference>
<dbReference type="EMBL" id="AEWT01000021">
    <property type="protein sequence ID" value="EGC68953.1"/>
    <property type="molecule type" value="Genomic_DNA"/>
</dbReference>
<evidence type="ECO:0008006" key="3">
    <source>
        <dbReference type="Google" id="ProtNLM"/>
    </source>
</evidence>
<organism evidence="1 2">
    <name type="scientific">Enterococcus casseliflavus ATCC 12755</name>
    <dbReference type="NCBI Taxonomy" id="888066"/>
    <lineage>
        <taxon>Bacteria</taxon>
        <taxon>Bacillati</taxon>
        <taxon>Bacillota</taxon>
        <taxon>Bacilli</taxon>
        <taxon>Lactobacillales</taxon>
        <taxon>Enterococcaceae</taxon>
        <taxon>Enterococcus</taxon>
    </lineage>
</organism>
<proteinExistence type="predicted"/>
<name>F0ELL9_ENTCA</name>
<protein>
    <recommendedName>
        <fullName evidence="3">PRD domain protein</fullName>
    </recommendedName>
</protein>
<accession>F0ELL9</accession>
<comment type="caution">
    <text evidence="1">The sequence shown here is derived from an EMBL/GenBank/DDBJ whole genome shotgun (WGS) entry which is preliminary data.</text>
</comment>
<dbReference type="HOGENOM" id="CLU_014204_1_1_9"/>